<dbReference type="AlphaFoldDB" id="A0A4R1R9K8"/>
<dbReference type="RefSeq" id="WP_132015902.1">
    <property type="nucleotide sequence ID" value="NZ_SLUN01000028.1"/>
</dbReference>
<name>A0A4R1R9K8_HYDET</name>
<dbReference type="Proteomes" id="UP000295008">
    <property type="component" value="Unassembled WGS sequence"/>
</dbReference>
<comment type="caution">
    <text evidence="2">The sequence shown here is derived from an EMBL/GenBank/DDBJ whole genome shotgun (WGS) entry which is preliminary data.</text>
</comment>
<organism evidence="2 3">
    <name type="scientific">Hydrogenispora ethanolica</name>
    <dbReference type="NCBI Taxonomy" id="1082276"/>
    <lineage>
        <taxon>Bacteria</taxon>
        <taxon>Bacillati</taxon>
        <taxon>Bacillota</taxon>
        <taxon>Hydrogenispora</taxon>
    </lineage>
</organism>
<evidence type="ECO:0000259" key="1">
    <source>
        <dbReference type="Pfam" id="PF04536"/>
    </source>
</evidence>
<dbReference type="PANTHER" id="PTHR30373:SF8">
    <property type="entry name" value="BLL7265 PROTEIN"/>
    <property type="match status" value="1"/>
</dbReference>
<dbReference type="EMBL" id="SLUN01000028">
    <property type="protein sequence ID" value="TCL62052.1"/>
    <property type="molecule type" value="Genomic_DNA"/>
</dbReference>
<dbReference type="PANTHER" id="PTHR30373">
    <property type="entry name" value="UPF0603 PROTEIN YGCG"/>
    <property type="match status" value="1"/>
</dbReference>
<evidence type="ECO:0000313" key="2">
    <source>
        <dbReference type="EMBL" id="TCL62052.1"/>
    </source>
</evidence>
<dbReference type="Pfam" id="PF04536">
    <property type="entry name" value="TPM_phosphatase"/>
    <property type="match status" value="1"/>
</dbReference>
<proteinExistence type="predicted"/>
<dbReference type="Gene3D" id="3.10.310.50">
    <property type="match status" value="1"/>
</dbReference>
<dbReference type="OrthoDB" id="9810918at2"/>
<reference evidence="2 3" key="1">
    <citation type="submission" date="2019-03" db="EMBL/GenBank/DDBJ databases">
        <title>Genomic Encyclopedia of Type Strains, Phase IV (KMG-IV): sequencing the most valuable type-strain genomes for metagenomic binning, comparative biology and taxonomic classification.</title>
        <authorList>
            <person name="Goeker M."/>
        </authorList>
    </citation>
    <scope>NUCLEOTIDE SEQUENCE [LARGE SCALE GENOMIC DNA]</scope>
    <source>
        <strain evidence="2 3">LX-B</strain>
    </source>
</reference>
<sequence length="149" mass="16584">MIEIHKARRFFSPQEKERIMAAIGQAEKATSGEIRVHVENGGGGDPMDRAKHVFTQLGMAGTALRNGVLIYLAVSDRKFAIIGDAGIDAVVPEHFWEETKEAMRRQFREGHFAEGVCQGILSVGEHLRKNFPCRADDVNELTNEISEGY</sequence>
<feature type="domain" description="TPM" evidence="1">
    <location>
        <begin position="9"/>
        <end position="124"/>
    </location>
</feature>
<gene>
    <name evidence="2" type="ORF">EDC14_10288</name>
</gene>
<protein>
    <submittedName>
        <fullName evidence="2">TLP18.3/Psb32/MOLO-1 phosphatase superfamily protein</fullName>
    </submittedName>
</protein>
<accession>A0A4R1R9K8</accession>
<keyword evidence="3" id="KW-1185">Reference proteome</keyword>
<evidence type="ECO:0000313" key="3">
    <source>
        <dbReference type="Proteomes" id="UP000295008"/>
    </source>
</evidence>
<dbReference type="InterPro" id="IPR007621">
    <property type="entry name" value="TPM_dom"/>
</dbReference>